<dbReference type="SMART" id="SM00028">
    <property type="entry name" value="TPR"/>
    <property type="match status" value="5"/>
</dbReference>
<evidence type="ECO:0000256" key="3">
    <source>
        <dbReference type="ARBA" id="ARBA00022679"/>
    </source>
</evidence>
<dbReference type="InterPro" id="IPR011990">
    <property type="entry name" value="TPR-like_helical_dom_sf"/>
</dbReference>
<dbReference type="GO" id="GO:0004673">
    <property type="term" value="F:protein histidine kinase activity"/>
    <property type="evidence" value="ECO:0007669"/>
    <property type="project" value="UniProtKB-EC"/>
</dbReference>
<dbReference type="InterPro" id="IPR004358">
    <property type="entry name" value="Sig_transdc_His_kin-like_C"/>
</dbReference>
<organism evidence="9 10">
    <name type="scientific">Tumidithrix elongata BACA0141</name>
    <dbReference type="NCBI Taxonomy" id="2716417"/>
    <lineage>
        <taxon>Bacteria</taxon>
        <taxon>Bacillati</taxon>
        <taxon>Cyanobacteriota</taxon>
        <taxon>Cyanophyceae</taxon>
        <taxon>Pseudanabaenales</taxon>
        <taxon>Pseudanabaenaceae</taxon>
        <taxon>Tumidithrix</taxon>
        <taxon>Tumidithrix elongata</taxon>
    </lineage>
</organism>
<gene>
    <name evidence="9" type="ORF">V2H45_17760</name>
</gene>
<dbReference type="InterPro" id="IPR003107">
    <property type="entry name" value="HAT"/>
</dbReference>
<keyword evidence="3" id="KW-0808">Transferase</keyword>
<feature type="repeat" description="TPR" evidence="6">
    <location>
        <begin position="28"/>
        <end position="61"/>
    </location>
</feature>
<protein>
    <recommendedName>
        <fullName evidence="2">histidine kinase</fullName>
        <ecNumber evidence="2">2.7.13.3</ecNumber>
    </recommendedName>
</protein>
<dbReference type="RefSeq" id="WP_330485024.1">
    <property type="nucleotide sequence ID" value="NZ_JAZBJZ010000084.1"/>
</dbReference>
<dbReference type="GO" id="GO:0006396">
    <property type="term" value="P:RNA processing"/>
    <property type="evidence" value="ECO:0007669"/>
    <property type="project" value="InterPro"/>
</dbReference>
<evidence type="ECO:0000313" key="9">
    <source>
        <dbReference type="EMBL" id="MEE3718590.1"/>
    </source>
</evidence>
<keyword evidence="4" id="KW-0418">Kinase</keyword>
<dbReference type="GO" id="GO:0000160">
    <property type="term" value="P:phosphorelay signal transduction system"/>
    <property type="evidence" value="ECO:0007669"/>
    <property type="project" value="UniProtKB-KW"/>
</dbReference>
<dbReference type="PRINTS" id="PR00344">
    <property type="entry name" value="BCTRLSENSOR"/>
</dbReference>
<dbReference type="SMART" id="SM00386">
    <property type="entry name" value="HAT"/>
    <property type="match status" value="3"/>
</dbReference>
<feature type="repeat" description="TPR" evidence="6">
    <location>
        <begin position="96"/>
        <end position="129"/>
    </location>
</feature>
<dbReference type="InterPro" id="IPR036890">
    <property type="entry name" value="HATPase_C_sf"/>
</dbReference>
<dbReference type="EC" id="2.7.13.3" evidence="2"/>
<evidence type="ECO:0000256" key="4">
    <source>
        <dbReference type="ARBA" id="ARBA00022777"/>
    </source>
</evidence>
<evidence type="ECO:0000256" key="5">
    <source>
        <dbReference type="ARBA" id="ARBA00023012"/>
    </source>
</evidence>
<dbReference type="PANTHER" id="PTHR43711">
    <property type="entry name" value="TWO-COMPONENT HISTIDINE KINASE"/>
    <property type="match status" value="1"/>
</dbReference>
<evidence type="ECO:0000259" key="8">
    <source>
        <dbReference type="PROSITE" id="PS50109"/>
    </source>
</evidence>
<feature type="region of interest" description="Disordered" evidence="7">
    <location>
        <begin position="1"/>
        <end position="25"/>
    </location>
</feature>
<dbReference type="InterPro" id="IPR003594">
    <property type="entry name" value="HATPase_dom"/>
</dbReference>
<dbReference type="SUPFAM" id="SSF48452">
    <property type="entry name" value="TPR-like"/>
    <property type="match status" value="2"/>
</dbReference>
<evidence type="ECO:0000256" key="7">
    <source>
        <dbReference type="SAM" id="MobiDB-lite"/>
    </source>
</evidence>
<name>A0AAW9Q5T1_9CYAN</name>
<dbReference type="Proteomes" id="UP001333818">
    <property type="component" value="Unassembled WGS sequence"/>
</dbReference>
<keyword evidence="6" id="KW-0802">TPR repeat</keyword>
<evidence type="ECO:0000256" key="1">
    <source>
        <dbReference type="ARBA" id="ARBA00000085"/>
    </source>
</evidence>
<comment type="catalytic activity">
    <reaction evidence="1">
        <text>ATP + protein L-histidine = ADP + protein N-phospho-L-histidine.</text>
        <dbReference type="EC" id="2.7.13.3"/>
    </reaction>
</comment>
<comment type="caution">
    <text evidence="9">The sequence shown here is derived from an EMBL/GenBank/DDBJ whole genome shotgun (WGS) entry which is preliminary data.</text>
</comment>
<dbReference type="Pfam" id="PF02518">
    <property type="entry name" value="HATPase_c"/>
    <property type="match status" value="1"/>
</dbReference>
<dbReference type="PROSITE" id="PS50109">
    <property type="entry name" value="HIS_KIN"/>
    <property type="match status" value="1"/>
</dbReference>
<feature type="compositionally biased region" description="Polar residues" evidence="7">
    <location>
        <begin position="1"/>
        <end position="15"/>
    </location>
</feature>
<dbReference type="Gene3D" id="3.30.565.10">
    <property type="entry name" value="Histidine kinase-like ATPase, C-terminal domain"/>
    <property type="match status" value="1"/>
</dbReference>
<dbReference type="InterPro" id="IPR019734">
    <property type="entry name" value="TPR_rpt"/>
</dbReference>
<dbReference type="PANTHER" id="PTHR43711:SF1">
    <property type="entry name" value="HISTIDINE KINASE 1"/>
    <property type="match status" value="1"/>
</dbReference>
<dbReference type="InterPro" id="IPR002885">
    <property type="entry name" value="PPR_rpt"/>
</dbReference>
<keyword evidence="10" id="KW-1185">Reference proteome</keyword>
<proteinExistence type="predicted"/>
<dbReference type="Pfam" id="PF01535">
    <property type="entry name" value="PPR"/>
    <property type="match status" value="1"/>
</dbReference>
<dbReference type="Pfam" id="PF12895">
    <property type="entry name" value="ANAPC3"/>
    <property type="match status" value="1"/>
</dbReference>
<dbReference type="PROSITE" id="PS50005">
    <property type="entry name" value="TPR"/>
    <property type="match status" value="4"/>
</dbReference>
<accession>A0AAW9Q5T1</accession>
<feature type="repeat" description="TPR" evidence="6">
    <location>
        <begin position="62"/>
        <end position="95"/>
    </location>
</feature>
<reference evidence="9" key="1">
    <citation type="submission" date="2024-01" db="EMBL/GenBank/DDBJ databases">
        <title>Bank of Algae and Cyanobacteria of the Azores (BACA) strain genomes.</title>
        <authorList>
            <person name="Luz R."/>
            <person name="Cordeiro R."/>
            <person name="Fonseca A."/>
            <person name="Goncalves V."/>
        </authorList>
    </citation>
    <scope>NUCLEOTIDE SEQUENCE</scope>
    <source>
        <strain evidence="9">BACA0141</strain>
    </source>
</reference>
<dbReference type="SMART" id="SM00387">
    <property type="entry name" value="HATPase_c"/>
    <property type="match status" value="1"/>
</dbReference>
<dbReference type="CDD" id="cd00075">
    <property type="entry name" value="HATPase"/>
    <property type="match status" value="1"/>
</dbReference>
<evidence type="ECO:0000256" key="2">
    <source>
        <dbReference type="ARBA" id="ARBA00012438"/>
    </source>
</evidence>
<dbReference type="Gene3D" id="1.25.40.10">
    <property type="entry name" value="Tetratricopeptide repeat domain"/>
    <property type="match status" value="2"/>
</dbReference>
<keyword evidence="5" id="KW-0902">Two-component regulatory system</keyword>
<feature type="domain" description="Histidine kinase" evidence="8">
    <location>
        <begin position="408"/>
        <end position="634"/>
    </location>
</feature>
<dbReference type="InterPro" id="IPR005467">
    <property type="entry name" value="His_kinase_dom"/>
</dbReference>
<evidence type="ECO:0000313" key="10">
    <source>
        <dbReference type="Proteomes" id="UP001333818"/>
    </source>
</evidence>
<sequence length="638" mass="72940">MTSSISRSQDTNGLGTLSPAEPSVQEKVKELTKKGRDLAKLGNLQEAIASFEQAIQLDNKNYIVLNTYANVLVKQGEYQRAAELFKRSLQLNGNNIPTLNSYANVLVKQGEYQHATELFERSLHLNGKDIITLNSYANALVQQGEFQKAFELFEFALRLNKDDVRTFKSYVDALFRAGEFQRLVELQPDRSYFRLQYAQQLEGEGKYNEALLQLLAIDLATQKNHHITIIQINLGRLYYRLRQPEQGMKLITEAIANSDQQDQSILYAARSLLASDPDSEEAIELLRQVQETSPRYAEAMKAIALNANAETSYELFGGDEERTDDIEMLYRAMYHKIGNEVAVLKSIAYRLLRHMEGEHPLVKEIVHNLEELLEGIARQRATEKAAIANIPHSNYKQLLEIVSKTAHDISDEVNNQLAVIESKTRRAMRHLSTETPQYQNFEKLLLQLELTQTALNDLKSINEGMIIRRHRFLVRQLFEKWEPANWTSQPRIDGVRIRLDIRNPDAEFDGDEEKIKSILNELVENSLKHNHSNSNLFIRMTASDLLNPQDISYPTIPGDRKFLYIEFIDNGQGIPDDKKEWIFQPLNTTSPENKGSGLGLFIARKTLEKMGGRIREVGETGKGVKFQIYLPYLPENSL</sequence>
<feature type="repeat" description="TPR" evidence="6">
    <location>
        <begin position="130"/>
        <end position="163"/>
    </location>
</feature>
<dbReference type="SUPFAM" id="SSF55874">
    <property type="entry name" value="ATPase domain of HSP90 chaperone/DNA topoisomerase II/histidine kinase"/>
    <property type="match status" value="1"/>
</dbReference>
<evidence type="ECO:0000256" key="6">
    <source>
        <dbReference type="PROSITE-ProRule" id="PRU00339"/>
    </source>
</evidence>
<dbReference type="AlphaFoldDB" id="A0AAW9Q5T1"/>
<dbReference type="InterPro" id="IPR050736">
    <property type="entry name" value="Sensor_HK_Regulatory"/>
</dbReference>
<dbReference type="EMBL" id="JAZBJZ010000084">
    <property type="protein sequence ID" value="MEE3718590.1"/>
    <property type="molecule type" value="Genomic_DNA"/>
</dbReference>